<organism evidence="2 3">
    <name type="scientific">Lignipirellula cremea</name>
    <dbReference type="NCBI Taxonomy" id="2528010"/>
    <lineage>
        <taxon>Bacteria</taxon>
        <taxon>Pseudomonadati</taxon>
        <taxon>Planctomycetota</taxon>
        <taxon>Planctomycetia</taxon>
        <taxon>Pirellulales</taxon>
        <taxon>Pirellulaceae</taxon>
        <taxon>Lignipirellula</taxon>
    </lineage>
</organism>
<name>A0A518E3P7_9BACT</name>
<feature type="compositionally biased region" description="Low complexity" evidence="1">
    <location>
        <begin position="51"/>
        <end position="71"/>
    </location>
</feature>
<keyword evidence="3" id="KW-1185">Reference proteome</keyword>
<reference evidence="2 3" key="1">
    <citation type="submission" date="2019-02" db="EMBL/GenBank/DDBJ databases">
        <title>Deep-cultivation of Planctomycetes and their phenomic and genomic characterization uncovers novel biology.</title>
        <authorList>
            <person name="Wiegand S."/>
            <person name="Jogler M."/>
            <person name="Boedeker C."/>
            <person name="Pinto D."/>
            <person name="Vollmers J."/>
            <person name="Rivas-Marin E."/>
            <person name="Kohn T."/>
            <person name="Peeters S.H."/>
            <person name="Heuer A."/>
            <person name="Rast P."/>
            <person name="Oberbeckmann S."/>
            <person name="Bunk B."/>
            <person name="Jeske O."/>
            <person name="Meyerdierks A."/>
            <person name="Storesund J.E."/>
            <person name="Kallscheuer N."/>
            <person name="Luecker S."/>
            <person name="Lage O.M."/>
            <person name="Pohl T."/>
            <person name="Merkel B.J."/>
            <person name="Hornburger P."/>
            <person name="Mueller R.-W."/>
            <person name="Bruemmer F."/>
            <person name="Labrenz M."/>
            <person name="Spormann A.M."/>
            <person name="Op den Camp H."/>
            <person name="Overmann J."/>
            <person name="Amann R."/>
            <person name="Jetten M.S.M."/>
            <person name="Mascher T."/>
            <person name="Medema M.H."/>
            <person name="Devos D.P."/>
            <person name="Kaster A.-K."/>
            <person name="Ovreas L."/>
            <person name="Rohde M."/>
            <person name="Galperin M.Y."/>
            <person name="Jogler C."/>
        </authorList>
    </citation>
    <scope>NUCLEOTIDE SEQUENCE [LARGE SCALE GENOMIC DNA]</scope>
    <source>
        <strain evidence="2 3">Pla85_3_4</strain>
    </source>
</reference>
<evidence type="ECO:0000313" key="3">
    <source>
        <dbReference type="Proteomes" id="UP000317648"/>
    </source>
</evidence>
<protein>
    <submittedName>
        <fullName evidence="2">Uncharacterized protein</fullName>
    </submittedName>
</protein>
<feature type="compositionally biased region" description="Gly residues" evidence="1">
    <location>
        <begin position="27"/>
        <end position="50"/>
    </location>
</feature>
<feature type="compositionally biased region" description="Basic and acidic residues" evidence="1">
    <location>
        <begin position="225"/>
        <end position="245"/>
    </location>
</feature>
<dbReference type="Proteomes" id="UP000317648">
    <property type="component" value="Chromosome"/>
</dbReference>
<dbReference type="RefSeq" id="WP_145058178.1">
    <property type="nucleotide sequence ID" value="NZ_CP036433.1"/>
</dbReference>
<feature type="compositionally biased region" description="Gly residues" evidence="1">
    <location>
        <begin position="73"/>
        <end position="84"/>
    </location>
</feature>
<dbReference type="EMBL" id="CP036433">
    <property type="protein sequence ID" value="QDU98708.1"/>
    <property type="molecule type" value="Genomic_DNA"/>
</dbReference>
<dbReference type="OrthoDB" id="282085at2"/>
<feature type="compositionally biased region" description="Basic and acidic residues" evidence="1">
    <location>
        <begin position="191"/>
        <end position="206"/>
    </location>
</feature>
<feature type="compositionally biased region" description="Low complexity" evidence="1">
    <location>
        <begin position="114"/>
        <end position="141"/>
    </location>
</feature>
<proteinExistence type="predicted"/>
<sequence>MKISLPAVGICAALMLLLNCEELSARGPGGGNRGGGARSSGGSNRGGGGPSRSSSGPSRSNSGPGRSNNGADRPGGGGSPGGFNPGSFSPTGGLSPNGNFNPGGGVTPGGHFNPGSSVSPGGSGFNTTGTFNTNGNFSTTGHFNPNQNFPSGGFQGGGGFTPGNFPGPRPDSQFSGRDWERENFGANTPYDHGHRYDRHDGGRRDAYAGNRSGGLNDFLNPPNDRTPDRRGVDGRQTDREDRRDNVNPVADNWQRPRDNRAEAHQANTVRENYQHAYRPGHGAVYPYGAAWATGHPRAGHYATWHYNPYARPNWTALGGWVGVNYAAGAGGYSNTVVYEGDTVYVNGQPAGTAEAYAAEAVALANSRDDAPPEKEWMPLGVFAMTDGEEAEAQMLLQLAVAKDGTIQGSYYHTLTDTTQPVQGAVDKETRRTAWTIGSNDRLVFEASLVDLTKDEAPLLLHYADGRTQDWQLVRLPPQAE</sequence>
<evidence type="ECO:0000313" key="2">
    <source>
        <dbReference type="EMBL" id="QDU98708.1"/>
    </source>
</evidence>
<gene>
    <name evidence="2" type="ORF">Pla8534_65810</name>
</gene>
<dbReference type="KEGG" id="lcre:Pla8534_65810"/>
<evidence type="ECO:0000256" key="1">
    <source>
        <dbReference type="SAM" id="MobiDB-lite"/>
    </source>
</evidence>
<feature type="region of interest" description="Disordered" evidence="1">
    <location>
        <begin position="26"/>
        <end position="259"/>
    </location>
</feature>
<accession>A0A518E3P7</accession>
<dbReference type="AlphaFoldDB" id="A0A518E3P7"/>